<feature type="domain" description="SnoaL-like" evidence="1">
    <location>
        <begin position="11"/>
        <end position="106"/>
    </location>
</feature>
<dbReference type="EMBL" id="BAAAHK010000017">
    <property type="protein sequence ID" value="GAA0955671.1"/>
    <property type="molecule type" value="Genomic_DNA"/>
</dbReference>
<evidence type="ECO:0000313" key="3">
    <source>
        <dbReference type="Proteomes" id="UP001500542"/>
    </source>
</evidence>
<gene>
    <name evidence="2" type="ORF">GCM10009554_63810</name>
</gene>
<organism evidence="2 3">
    <name type="scientific">Kribbella koreensis</name>
    <dbReference type="NCBI Taxonomy" id="57909"/>
    <lineage>
        <taxon>Bacteria</taxon>
        <taxon>Bacillati</taxon>
        <taxon>Actinomycetota</taxon>
        <taxon>Actinomycetes</taxon>
        <taxon>Propionibacteriales</taxon>
        <taxon>Kribbellaceae</taxon>
        <taxon>Kribbella</taxon>
    </lineage>
</organism>
<evidence type="ECO:0000313" key="2">
    <source>
        <dbReference type="EMBL" id="GAA0955671.1"/>
    </source>
</evidence>
<accession>A0ABP4BVQ8</accession>
<dbReference type="Pfam" id="PF12680">
    <property type="entry name" value="SnoaL_2"/>
    <property type="match status" value="1"/>
</dbReference>
<dbReference type="InterPro" id="IPR032710">
    <property type="entry name" value="NTF2-like_dom_sf"/>
</dbReference>
<dbReference type="InterPro" id="IPR037401">
    <property type="entry name" value="SnoaL-like"/>
</dbReference>
<keyword evidence="3" id="KW-1185">Reference proteome</keyword>
<name>A0ABP4BVQ8_9ACTN</name>
<dbReference type="Proteomes" id="UP001500542">
    <property type="component" value="Unassembled WGS sequence"/>
</dbReference>
<dbReference type="RefSeq" id="WP_343978694.1">
    <property type="nucleotide sequence ID" value="NZ_BAAAHK010000017.1"/>
</dbReference>
<sequence>MTTQNKQLVQRALAELIGEGGVAAVEPLLSDDFRHHRPDGLIRDKTEWLNDVGNALDPLKDMKVDILHILSDADHVILHTHRHLPDDGPSIAVVDIIHLADNLITEAWELLEPLAEADAHLTWWDR</sequence>
<dbReference type="Gene3D" id="3.10.450.50">
    <property type="match status" value="1"/>
</dbReference>
<proteinExistence type="predicted"/>
<comment type="caution">
    <text evidence="2">The sequence shown here is derived from an EMBL/GenBank/DDBJ whole genome shotgun (WGS) entry which is preliminary data.</text>
</comment>
<evidence type="ECO:0000259" key="1">
    <source>
        <dbReference type="Pfam" id="PF12680"/>
    </source>
</evidence>
<reference evidence="3" key="1">
    <citation type="journal article" date="2019" name="Int. J. Syst. Evol. Microbiol.">
        <title>The Global Catalogue of Microorganisms (GCM) 10K type strain sequencing project: providing services to taxonomists for standard genome sequencing and annotation.</title>
        <authorList>
            <consortium name="The Broad Institute Genomics Platform"/>
            <consortium name="The Broad Institute Genome Sequencing Center for Infectious Disease"/>
            <person name="Wu L."/>
            <person name="Ma J."/>
        </authorList>
    </citation>
    <scope>NUCLEOTIDE SEQUENCE [LARGE SCALE GENOMIC DNA]</scope>
    <source>
        <strain evidence="3">JCM 10977</strain>
    </source>
</reference>
<protein>
    <recommendedName>
        <fullName evidence="1">SnoaL-like domain-containing protein</fullName>
    </recommendedName>
</protein>
<dbReference type="SUPFAM" id="SSF54427">
    <property type="entry name" value="NTF2-like"/>
    <property type="match status" value="1"/>
</dbReference>